<evidence type="ECO:0000313" key="4">
    <source>
        <dbReference type="Proteomes" id="UP000438429"/>
    </source>
</evidence>
<reference evidence="3 4" key="1">
    <citation type="submission" date="2019-06" db="EMBL/GenBank/DDBJ databases">
        <title>Draft genomes of female and male turbot (Scophthalmus maximus).</title>
        <authorList>
            <person name="Xu H."/>
            <person name="Xu X.-W."/>
            <person name="Shao C."/>
            <person name="Chen S."/>
        </authorList>
    </citation>
    <scope>NUCLEOTIDE SEQUENCE [LARGE SCALE GENOMIC DNA]</scope>
    <source>
        <strain evidence="3">Ysfricsl-2016a</strain>
        <tissue evidence="3">Blood</tissue>
    </source>
</reference>
<name>A0A6A4SPJ2_SCOMX</name>
<dbReference type="GO" id="GO:1990050">
    <property type="term" value="F:phosphatidic acid transfer activity"/>
    <property type="evidence" value="ECO:0007669"/>
    <property type="project" value="TreeGrafter"/>
</dbReference>
<dbReference type="Proteomes" id="UP000438429">
    <property type="component" value="Unassembled WGS sequence"/>
</dbReference>
<dbReference type="EMBL" id="VEVO01000011">
    <property type="protein sequence ID" value="KAF0034649.1"/>
    <property type="molecule type" value="Genomic_DNA"/>
</dbReference>
<sequence length="161" mass="18653">MLETIPVKTEVDNYIGIDYSLIDDPVVTSRSLDMNFRGMFFDLGNPNDTLANHAIDPVISNYDRMVYFALSEFFFDSGMFAYYRAEIFQMHIINEKVTATTDPQNHHRPSQTPKTTTDSQNHHRPSKPPQTFKDSENHYRPLQTTTDTQNHHRLSKPSQTL</sequence>
<dbReference type="GO" id="GO:0034375">
    <property type="term" value="P:high-density lipoprotein particle remodeling"/>
    <property type="evidence" value="ECO:0007669"/>
    <property type="project" value="TreeGrafter"/>
</dbReference>
<dbReference type="PANTHER" id="PTHR10504:SF16">
    <property type="entry name" value="PHOSPHOLIPID TRANSFER PROTEIN"/>
    <property type="match status" value="1"/>
</dbReference>
<dbReference type="SUPFAM" id="SSF55394">
    <property type="entry name" value="Bactericidal permeability-increasing protein, BPI"/>
    <property type="match status" value="1"/>
</dbReference>
<dbReference type="GO" id="GO:0005615">
    <property type="term" value="C:extracellular space"/>
    <property type="evidence" value="ECO:0007669"/>
    <property type="project" value="TreeGrafter"/>
</dbReference>
<evidence type="ECO:0000313" key="3">
    <source>
        <dbReference type="EMBL" id="KAF0034649.1"/>
    </source>
</evidence>
<dbReference type="AlphaFoldDB" id="A0A6A4SPJ2"/>
<evidence type="ECO:0000256" key="1">
    <source>
        <dbReference type="SAM" id="MobiDB-lite"/>
    </source>
</evidence>
<dbReference type="Gene3D" id="3.15.20.10">
    <property type="entry name" value="Bactericidal permeability-increasing protein, domain 2"/>
    <property type="match status" value="1"/>
</dbReference>
<dbReference type="PANTHER" id="PTHR10504">
    <property type="entry name" value="BACTERICIDAL PERMEABILITY-INCREASING BPI PROTEIN-RELATED"/>
    <property type="match status" value="1"/>
</dbReference>
<dbReference type="InterPro" id="IPR017943">
    <property type="entry name" value="Bactericidal_perm-incr_a/b_dom"/>
</dbReference>
<feature type="domain" description="Lipid-binding serum glycoprotein C-terminal" evidence="2">
    <location>
        <begin position="31"/>
        <end position="99"/>
    </location>
</feature>
<comment type="caution">
    <text evidence="3">The sequence shown here is derived from an EMBL/GenBank/DDBJ whole genome shotgun (WGS) entry which is preliminary data.</text>
</comment>
<dbReference type="InterPro" id="IPR001124">
    <property type="entry name" value="Lipid-bd_serum_glycop_C"/>
</dbReference>
<dbReference type="GO" id="GO:0120017">
    <property type="term" value="F:ceramide transfer activity"/>
    <property type="evidence" value="ECO:0007669"/>
    <property type="project" value="TreeGrafter"/>
</dbReference>
<feature type="region of interest" description="Disordered" evidence="1">
    <location>
        <begin position="99"/>
        <end position="161"/>
    </location>
</feature>
<dbReference type="Pfam" id="PF02886">
    <property type="entry name" value="LBP_BPI_CETP_C"/>
    <property type="match status" value="1"/>
</dbReference>
<dbReference type="GO" id="GO:1904121">
    <property type="term" value="F:phosphatidylethanolamine transfer activity"/>
    <property type="evidence" value="ECO:0007669"/>
    <property type="project" value="TreeGrafter"/>
</dbReference>
<dbReference type="InterPro" id="IPR032942">
    <property type="entry name" value="BPI/LBP/Plunc"/>
</dbReference>
<accession>A0A6A4SPJ2</accession>
<gene>
    <name evidence="3" type="ORF">F2P81_012407</name>
</gene>
<proteinExistence type="predicted"/>
<feature type="compositionally biased region" description="Polar residues" evidence="1">
    <location>
        <begin position="110"/>
        <end position="119"/>
    </location>
</feature>
<evidence type="ECO:0000259" key="2">
    <source>
        <dbReference type="Pfam" id="PF02886"/>
    </source>
</evidence>
<organism evidence="3 4">
    <name type="scientific">Scophthalmus maximus</name>
    <name type="common">Turbot</name>
    <name type="synonym">Psetta maxima</name>
    <dbReference type="NCBI Taxonomy" id="52904"/>
    <lineage>
        <taxon>Eukaryota</taxon>
        <taxon>Metazoa</taxon>
        <taxon>Chordata</taxon>
        <taxon>Craniata</taxon>
        <taxon>Vertebrata</taxon>
        <taxon>Euteleostomi</taxon>
        <taxon>Actinopterygii</taxon>
        <taxon>Neopterygii</taxon>
        <taxon>Teleostei</taxon>
        <taxon>Neoteleostei</taxon>
        <taxon>Acanthomorphata</taxon>
        <taxon>Carangaria</taxon>
        <taxon>Pleuronectiformes</taxon>
        <taxon>Pleuronectoidei</taxon>
        <taxon>Scophthalmidae</taxon>
        <taxon>Scophthalmus</taxon>
    </lineage>
</organism>
<dbReference type="GO" id="GO:0008289">
    <property type="term" value="F:lipid binding"/>
    <property type="evidence" value="ECO:0007669"/>
    <property type="project" value="InterPro"/>
</dbReference>
<protein>
    <recommendedName>
        <fullName evidence="2">Lipid-binding serum glycoprotein C-terminal domain-containing protein</fullName>
    </recommendedName>
</protein>
<dbReference type="GO" id="GO:0035627">
    <property type="term" value="P:ceramide transport"/>
    <property type="evidence" value="ECO:0007669"/>
    <property type="project" value="TreeGrafter"/>
</dbReference>